<gene>
    <name evidence="2" type="ORF">ONE63_004567</name>
</gene>
<evidence type="ECO:0000256" key="1">
    <source>
        <dbReference type="SAM" id="MobiDB-lite"/>
    </source>
</evidence>
<feature type="compositionally biased region" description="Basic and acidic residues" evidence="1">
    <location>
        <begin position="1"/>
        <end position="17"/>
    </location>
</feature>
<comment type="caution">
    <text evidence="2">The sequence shown here is derived from an EMBL/GenBank/DDBJ whole genome shotgun (WGS) entry which is preliminary data.</text>
</comment>
<evidence type="ECO:0000313" key="3">
    <source>
        <dbReference type="Proteomes" id="UP001075354"/>
    </source>
</evidence>
<sequence>MCSEAAKVDGADDDSHVPRSVSIPSVPSDLVRSTLLRPEQYPVEDSHLVAETVPSEGERDPQQEPLGILDETNNMPVPLVTRKKSKKPLDRVRMYMWAKFKGALEEKCEQFWAKTAGAFVEDGYKDFRSKRNLTSHGCEYLVTTEECKDLQTMLRKNFKMAVGVDENVTPHKYEASVYLNSGGKKRRAEIQQKANSVQDLSKEALFEKHWEVIEALERCGVQCRCTTPCLRSGLVPIGTRTDLGKRLPRERRLAVHDVAGAVSR</sequence>
<dbReference type="AlphaFoldDB" id="A0AAV7X3Y0"/>
<feature type="region of interest" description="Disordered" evidence="1">
    <location>
        <begin position="1"/>
        <end position="25"/>
    </location>
</feature>
<protein>
    <submittedName>
        <fullName evidence="2">Uncharacterized protein</fullName>
    </submittedName>
</protein>
<feature type="region of interest" description="Disordered" evidence="1">
    <location>
        <begin position="52"/>
        <end position="74"/>
    </location>
</feature>
<proteinExistence type="predicted"/>
<name>A0AAV7X3Y0_9NEOP</name>
<evidence type="ECO:0000313" key="2">
    <source>
        <dbReference type="EMBL" id="KAJ1519267.1"/>
    </source>
</evidence>
<dbReference type="EMBL" id="JAPTSV010000016">
    <property type="protein sequence ID" value="KAJ1519267.1"/>
    <property type="molecule type" value="Genomic_DNA"/>
</dbReference>
<reference evidence="2" key="1">
    <citation type="submission" date="2022-12" db="EMBL/GenBank/DDBJ databases">
        <title>Chromosome-level genome assembly of the bean flower thrips Megalurothrips usitatus.</title>
        <authorList>
            <person name="Ma L."/>
            <person name="Liu Q."/>
            <person name="Li H."/>
            <person name="Cai W."/>
        </authorList>
    </citation>
    <scope>NUCLEOTIDE SEQUENCE</scope>
    <source>
        <strain evidence="2">Cailab_2022a</strain>
    </source>
</reference>
<accession>A0AAV7X3Y0</accession>
<organism evidence="2 3">
    <name type="scientific">Megalurothrips usitatus</name>
    <name type="common">bean blossom thrips</name>
    <dbReference type="NCBI Taxonomy" id="439358"/>
    <lineage>
        <taxon>Eukaryota</taxon>
        <taxon>Metazoa</taxon>
        <taxon>Ecdysozoa</taxon>
        <taxon>Arthropoda</taxon>
        <taxon>Hexapoda</taxon>
        <taxon>Insecta</taxon>
        <taxon>Pterygota</taxon>
        <taxon>Neoptera</taxon>
        <taxon>Paraneoptera</taxon>
        <taxon>Thysanoptera</taxon>
        <taxon>Terebrantia</taxon>
        <taxon>Thripoidea</taxon>
        <taxon>Thripidae</taxon>
        <taxon>Megalurothrips</taxon>
    </lineage>
</organism>
<dbReference type="Proteomes" id="UP001075354">
    <property type="component" value="Chromosome 16"/>
</dbReference>
<keyword evidence="3" id="KW-1185">Reference proteome</keyword>